<dbReference type="SUPFAM" id="SSF49785">
    <property type="entry name" value="Galactose-binding domain-like"/>
    <property type="match status" value="1"/>
</dbReference>
<dbReference type="PANTHER" id="PTHR24543">
    <property type="entry name" value="MULTICOPPER OXIDASE-RELATED"/>
    <property type="match status" value="1"/>
</dbReference>
<dbReference type="InterPro" id="IPR000421">
    <property type="entry name" value="FA58C"/>
</dbReference>
<dbReference type="PROSITE" id="PS01286">
    <property type="entry name" value="FA58C_2"/>
    <property type="match status" value="1"/>
</dbReference>
<dbReference type="AlphaFoldDB" id="A0A4D9DXS6"/>
<dbReference type="PROSITE" id="PS50022">
    <property type="entry name" value="FA58C_3"/>
    <property type="match status" value="1"/>
</dbReference>
<evidence type="ECO:0000313" key="3">
    <source>
        <dbReference type="Proteomes" id="UP000297703"/>
    </source>
</evidence>
<organism evidence="2 3">
    <name type="scientific">Platysternon megacephalum</name>
    <name type="common">big-headed turtle</name>
    <dbReference type="NCBI Taxonomy" id="55544"/>
    <lineage>
        <taxon>Eukaryota</taxon>
        <taxon>Metazoa</taxon>
        <taxon>Chordata</taxon>
        <taxon>Craniata</taxon>
        <taxon>Vertebrata</taxon>
        <taxon>Euteleostomi</taxon>
        <taxon>Archelosauria</taxon>
        <taxon>Testudinata</taxon>
        <taxon>Testudines</taxon>
        <taxon>Cryptodira</taxon>
        <taxon>Durocryptodira</taxon>
        <taxon>Testudinoidea</taxon>
        <taxon>Platysternidae</taxon>
        <taxon>Platysternon</taxon>
    </lineage>
</organism>
<dbReference type="Pfam" id="PF00754">
    <property type="entry name" value="F5_F8_type_C"/>
    <property type="match status" value="1"/>
</dbReference>
<feature type="domain" description="F5/8 type C" evidence="1">
    <location>
        <begin position="1"/>
        <end position="54"/>
    </location>
</feature>
<protein>
    <submittedName>
        <fullName evidence="2">Ubiquitin-conjugating enzyme E2 O</fullName>
    </submittedName>
</protein>
<comment type="caution">
    <text evidence="2">The sequence shown here is derived from an EMBL/GenBank/DDBJ whole genome shotgun (WGS) entry which is preliminary data.</text>
</comment>
<accession>A0A4D9DXS6</accession>
<evidence type="ECO:0000313" key="2">
    <source>
        <dbReference type="EMBL" id="TFK02876.1"/>
    </source>
</evidence>
<dbReference type="EMBL" id="QXTE01000171">
    <property type="protein sequence ID" value="TFK02876.1"/>
    <property type="molecule type" value="Genomic_DNA"/>
</dbReference>
<evidence type="ECO:0000259" key="1">
    <source>
        <dbReference type="PROSITE" id="PS50022"/>
    </source>
</evidence>
<dbReference type="InterPro" id="IPR008979">
    <property type="entry name" value="Galactose-bd-like_sf"/>
</dbReference>
<dbReference type="OrthoDB" id="26719at2759"/>
<sequence length="67" mass="7625">MHSTKNKAFPGNTNSDSVIRHDLQHPVIARYIRIVPLDWSGEGQIGLRTEVYGCPYCKFFLTFTSPL</sequence>
<proteinExistence type="predicted"/>
<name>A0A4D9DXS6_9SAUR</name>
<dbReference type="STRING" id="55544.A0A4D9DXS6"/>
<dbReference type="Gene3D" id="2.60.120.260">
    <property type="entry name" value="Galactose-binding domain-like"/>
    <property type="match status" value="1"/>
</dbReference>
<dbReference type="Proteomes" id="UP000297703">
    <property type="component" value="Unassembled WGS sequence"/>
</dbReference>
<reference evidence="2 3" key="1">
    <citation type="submission" date="2019-04" db="EMBL/GenBank/DDBJ databases">
        <title>Draft genome of the big-headed turtle Platysternon megacephalum.</title>
        <authorList>
            <person name="Gong S."/>
        </authorList>
    </citation>
    <scope>NUCLEOTIDE SEQUENCE [LARGE SCALE GENOMIC DNA]</scope>
    <source>
        <strain evidence="2">DO16091913</strain>
        <tissue evidence="2">Muscle</tissue>
    </source>
</reference>
<gene>
    <name evidence="2" type="ORF">DR999_PMT14767</name>
</gene>
<reference evidence="2 3" key="2">
    <citation type="submission" date="2019-04" db="EMBL/GenBank/DDBJ databases">
        <title>The genome sequence of big-headed turtle.</title>
        <authorList>
            <person name="Gong S."/>
        </authorList>
    </citation>
    <scope>NUCLEOTIDE SEQUENCE [LARGE SCALE GENOMIC DNA]</scope>
    <source>
        <strain evidence="2">DO16091913</strain>
        <tissue evidence="2">Muscle</tissue>
    </source>
</reference>
<keyword evidence="3" id="KW-1185">Reference proteome</keyword>